<feature type="compositionally biased region" description="Acidic residues" evidence="1">
    <location>
        <begin position="64"/>
        <end position="76"/>
    </location>
</feature>
<dbReference type="AlphaFoldDB" id="A0A194W351"/>
<evidence type="ECO:0000313" key="3">
    <source>
        <dbReference type="Proteomes" id="UP000078559"/>
    </source>
</evidence>
<feature type="region of interest" description="Disordered" evidence="1">
    <location>
        <begin position="64"/>
        <end position="105"/>
    </location>
</feature>
<dbReference type="EMBL" id="CM003103">
    <property type="protein sequence ID" value="KUI70465.1"/>
    <property type="molecule type" value="Genomic_DNA"/>
</dbReference>
<feature type="region of interest" description="Disordered" evidence="1">
    <location>
        <begin position="176"/>
        <end position="227"/>
    </location>
</feature>
<reference evidence="2" key="1">
    <citation type="submission" date="2014-12" db="EMBL/GenBank/DDBJ databases">
        <title>Genome Sequence of Valsa Canker Pathogens Uncovers a Specific Adaption of Colonization on Woody Bark.</title>
        <authorList>
            <person name="Yin Z."/>
            <person name="Liu H."/>
            <person name="Gao X."/>
            <person name="Li Z."/>
            <person name="Song N."/>
            <person name="Ke X."/>
            <person name="Dai Q."/>
            <person name="Wu Y."/>
            <person name="Sun Y."/>
            <person name="Xu J.-R."/>
            <person name="Kang Z.K."/>
            <person name="Wang L."/>
            <person name="Huang L."/>
        </authorList>
    </citation>
    <scope>NUCLEOTIDE SEQUENCE [LARGE SCALE GENOMIC DNA]</scope>
    <source>
        <strain evidence="2">03-8</strain>
    </source>
</reference>
<organism evidence="2 3">
    <name type="scientific">Cytospora mali</name>
    <name type="common">Apple Valsa canker fungus</name>
    <name type="synonym">Valsa mali</name>
    <dbReference type="NCBI Taxonomy" id="578113"/>
    <lineage>
        <taxon>Eukaryota</taxon>
        <taxon>Fungi</taxon>
        <taxon>Dikarya</taxon>
        <taxon>Ascomycota</taxon>
        <taxon>Pezizomycotina</taxon>
        <taxon>Sordariomycetes</taxon>
        <taxon>Sordariomycetidae</taxon>
        <taxon>Diaporthales</taxon>
        <taxon>Cytosporaceae</taxon>
        <taxon>Cytospora</taxon>
    </lineage>
</organism>
<evidence type="ECO:0000313" key="2">
    <source>
        <dbReference type="EMBL" id="KUI70465.1"/>
    </source>
</evidence>
<feature type="compositionally biased region" description="Basic and acidic residues" evidence="1">
    <location>
        <begin position="176"/>
        <end position="192"/>
    </location>
</feature>
<accession>A0A194W351</accession>
<evidence type="ECO:0000256" key="1">
    <source>
        <dbReference type="SAM" id="MobiDB-lite"/>
    </source>
</evidence>
<proteinExistence type="predicted"/>
<keyword evidence="3" id="KW-1185">Reference proteome</keyword>
<dbReference type="Proteomes" id="UP000078559">
    <property type="component" value="Chromosome 6"/>
</dbReference>
<feature type="compositionally biased region" description="Basic and acidic residues" evidence="1">
    <location>
        <begin position="82"/>
        <end position="94"/>
    </location>
</feature>
<protein>
    <submittedName>
        <fullName evidence="2">Uncharacterized protein</fullName>
    </submittedName>
</protein>
<name>A0A194W351_CYTMA</name>
<gene>
    <name evidence="2" type="ORF">VM1G_06005</name>
</gene>
<sequence length="293" mass="31730">MANISFDSPAEFGLTLLAGGKVEQHVNQHSRAQHGDYYETPTSLHSPQESVAGATQKDAILIPDDESDDADFDDDQPMSSSTHDKVYQPDRCKLGAEGSDTGASRVFHSGNRVLRSNSLKPTAANTQHASSSSNATFTRIATAIAIMLAKVAPQDGRLADVSQSLPYSWTIQEATDRENFARQGSRVERDTDSEGITSLEPARGRNIWSQQSSPSTPSPPTHPVTFGISEAPVAGIEEMPLGQAVVRRIILDGKATIQNQFTEVTGHANSSEWEARKIYGERRTGGQTFYKVA</sequence>